<accession>A0A7G9YTY5</accession>
<reference evidence="2" key="1">
    <citation type="submission" date="2020-06" db="EMBL/GenBank/DDBJ databases">
        <title>Unique genomic features of the anaerobic methanotrophic archaea.</title>
        <authorList>
            <person name="Chadwick G.L."/>
            <person name="Skennerton C.T."/>
            <person name="Laso-Perez R."/>
            <person name="Leu A.O."/>
            <person name="Speth D.R."/>
            <person name="Yu H."/>
            <person name="Morgan-Lang C."/>
            <person name="Hatzenpichler R."/>
            <person name="Goudeau D."/>
            <person name="Malmstrom R."/>
            <person name="Brazelton W.J."/>
            <person name="Woyke T."/>
            <person name="Hallam S.J."/>
            <person name="Tyson G.W."/>
            <person name="Wegener G."/>
            <person name="Boetius A."/>
            <person name="Orphan V."/>
        </authorList>
    </citation>
    <scope>NUCLEOTIDE SEQUENCE</scope>
</reference>
<feature type="domain" description="HicB-like antitoxin of toxin-antitoxin system" evidence="1">
    <location>
        <begin position="5"/>
        <end position="64"/>
    </location>
</feature>
<dbReference type="InterPro" id="IPR035069">
    <property type="entry name" value="TTHA1013/TTHA0281-like"/>
</dbReference>
<dbReference type="InterPro" id="IPR051404">
    <property type="entry name" value="TA_system_antitoxin"/>
</dbReference>
<dbReference type="Gene3D" id="3.30.160.250">
    <property type="match status" value="1"/>
</dbReference>
<proteinExistence type="predicted"/>
<sequence length="74" mass="8664">MLYKYAIEIFYSEEDNRYIAIIPELPGCSAFGENEEKALEEIKMAMELWLETAKKEARKIPQPHGKELLKITPY</sequence>
<dbReference type="Pfam" id="PF15919">
    <property type="entry name" value="HicB_lk_antitox"/>
    <property type="match status" value="1"/>
</dbReference>
<protein>
    <recommendedName>
        <fullName evidence="1">HicB-like antitoxin of toxin-antitoxin system domain-containing protein</fullName>
    </recommendedName>
</protein>
<dbReference type="SUPFAM" id="SSF143100">
    <property type="entry name" value="TTHA1013/TTHA0281-like"/>
    <property type="match status" value="1"/>
</dbReference>
<dbReference type="InterPro" id="IPR031807">
    <property type="entry name" value="HicB-like"/>
</dbReference>
<gene>
    <name evidence="2" type="ORF">OGFGKJAA_00035</name>
</gene>
<dbReference type="AlphaFoldDB" id="A0A7G9YTY5"/>
<dbReference type="PANTHER" id="PTHR34504:SF2">
    <property type="entry name" value="UPF0150 PROTEIN SSL0259"/>
    <property type="match status" value="1"/>
</dbReference>
<name>A0A7G9YTY5_9EURY</name>
<evidence type="ECO:0000313" key="2">
    <source>
        <dbReference type="EMBL" id="QNO51469.1"/>
    </source>
</evidence>
<evidence type="ECO:0000259" key="1">
    <source>
        <dbReference type="Pfam" id="PF15919"/>
    </source>
</evidence>
<dbReference type="EMBL" id="MT631470">
    <property type="protein sequence ID" value="QNO51469.1"/>
    <property type="molecule type" value="Genomic_DNA"/>
</dbReference>
<dbReference type="PANTHER" id="PTHR34504">
    <property type="entry name" value="ANTITOXIN HICB"/>
    <property type="match status" value="1"/>
</dbReference>
<organism evidence="2">
    <name type="scientific">Candidatus Methanophagaceae archaeon ANME-1 ERB6</name>
    <dbReference type="NCBI Taxonomy" id="2759912"/>
    <lineage>
        <taxon>Archaea</taxon>
        <taxon>Methanobacteriati</taxon>
        <taxon>Methanobacteriota</taxon>
        <taxon>Stenosarchaea group</taxon>
        <taxon>Methanomicrobia</taxon>
        <taxon>Candidatus Methanophagales</taxon>
        <taxon>Candidatus Methanophagaceae</taxon>
    </lineage>
</organism>